<dbReference type="PANTHER" id="PTHR43420">
    <property type="entry name" value="ACETYLTRANSFERASE"/>
    <property type="match status" value="1"/>
</dbReference>
<name>A0ABW3DEF6_9BACL</name>
<evidence type="ECO:0000313" key="4">
    <source>
        <dbReference type="EMBL" id="MFD0870857.1"/>
    </source>
</evidence>
<keyword evidence="5" id="KW-1185">Reference proteome</keyword>
<dbReference type="PROSITE" id="PS51186">
    <property type="entry name" value="GNAT"/>
    <property type="match status" value="1"/>
</dbReference>
<evidence type="ECO:0000259" key="3">
    <source>
        <dbReference type="PROSITE" id="PS51186"/>
    </source>
</evidence>
<dbReference type="RefSeq" id="WP_144934476.1">
    <property type="nucleotide sequence ID" value="NZ_JBHTIU010000062.1"/>
</dbReference>
<dbReference type="SUPFAM" id="SSF55729">
    <property type="entry name" value="Acyl-CoA N-acyltransferases (Nat)"/>
    <property type="match status" value="1"/>
</dbReference>
<dbReference type="Gene3D" id="3.40.630.30">
    <property type="match status" value="1"/>
</dbReference>
<dbReference type="Pfam" id="PF00583">
    <property type="entry name" value="Acetyltransf_1"/>
    <property type="match status" value="1"/>
</dbReference>
<dbReference type="PANTHER" id="PTHR43420:SF12">
    <property type="entry name" value="N-ACETYLTRANSFERASE DOMAIN-CONTAINING PROTEIN"/>
    <property type="match status" value="1"/>
</dbReference>
<dbReference type="GO" id="GO:0016746">
    <property type="term" value="F:acyltransferase activity"/>
    <property type="evidence" value="ECO:0007669"/>
    <property type="project" value="UniProtKB-KW"/>
</dbReference>
<evidence type="ECO:0000313" key="5">
    <source>
        <dbReference type="Proteomes" id="UP001597120"/>
    </source>
</evidence>
<feature type="domain" description="N-acetyltransferase" evidence="3">
    <location>
        <begin position="1"/>
        <end position="140"/>
    </location>
</feature>
<dbReference type="Proteomes" id="UP001597120">
    <property type="component" value="Unassembled WGS sequence"/>
</dbReference>
<sequence>MIVRSFHLSDFYPVTQLLQEVLSEECCKETKKAFSRQLSLDSQLVLVAAIEEEIIGLIIGTIDDNKGYYYRIAVHPDHRGKGVGKALINSLKQRFIHRKVSQIVVTVDAHNEPVLPLYRSLGYSASDFLKPLKPLRIVNG</sequence>
<keyword evidence="1 4" id="KW-0808">Transferase</keyword>
<evidence type="ECO:0000256" key="1">
    <source>
        <dbReference type="ARBA" id="ARBA00022679"/>
    </source>
</evidence>
<dbReference type="EMBL" id="JBHTIU010000062">
    <property type="protein sequence ID" value="MFD0870857.1"/>
    <property type="molecule type" value="Genomic_DNA"/>
</dbReference>
<dbReference type="InterPro" id="IPR050680">
    <property type="entry name" value="YpeA/RimI_acetyltransf"/>
</dbReference>
<dbReference type="InterPro" id="IPR016181">
    <property type="entry name" value="Acyl_CoA_acyltransferase"/>
</dbReference>
<reference evidence="5" key="1">
    <citation type="journal article" date="2019" name="Int. J. Syst. Evol. Microbiol.">
        <title>The Global Catalogue of Microorganisms (GCM) 10K type strain sequencing project: providing services to taxonomists for standard genome sequencing and annotation.</title>
        <authorList>
            <consortium name="The Broad Institute Genomics Platform"/>
            <consortium name="The Broad Institute Genome Sequencing Center for Infectious Disease"/>
            <person name="Wu L."/>
            <person name="Ma J."/>
        </authorList>
    </citation>
    <scope>NUCLEOTIDE SEQUENCE [LARGE SCALE GENOMIC DNA]</scope>
    <source>
        <strain evidence="5">CCUG 57263</strain>
    </source>
</reference>
<dbReference type="InterPro" id="IPR000182">
    <property type="entry name" value="GNAT_dom"/>
</dbReference>
<organism evidence="4 5">
    <name type="scientific">Paenibacillus residui</name>
    <dbReference type="NCBI Taxonomy" id="629724"/>
    <lineage>
        <taxon>Bacteria</taxon>
        <taxon>Bacillati</taxon>
        <taxon>Bacillota</taxon>
        <taxon>Bacilli</taxon>
        <taxon>Bacillales</taxon>
        <taxon>Paenibacillaceae</taxon>
        <taxon>Paenibacillus</taxon>
    </lineage>
</organism>
<dbReference type="EC" id="2.3.1.-" evidence="4"/>
<dbReference type="CDD" id="cd04301">
    <property type="entry name" value="NAT_SF"/>
    <property type="match status" value="1"/>
</dbReference>
<evidence type="ECO:0000256" key="2">
    <source>
        <dbReference type="ARBA" id="ARBA00023315"/>
    </source>
</evidence>
<keyword evidence="2 4" id="KW-0012">Acyltransferase</keyword>
<comment type="caution">
    <text evidence="4">The sequence shown here is derived from an EMBL/GenBank/DDBJ whole genome shotgun (WGS) entry which is preliminary data.</text>
</comment>
<accession>A0ABW3DEF6</accession>
<gene>
    <name evidence="4" type="ORF">ACFQ03_17080</name>
</gene>
<proteinExistence type="predicted"/>
<protein>
    <submittedName>
        <fullName evidence="4">GNAT family N-acetyltransferase</fullName>
        <ecNumber evidence="4">2.3.1.-</ecNumber>
    </submittedName>
</protein>